<keyword evidence="1" id="KW-0378">Hydrolase</keyword>
<keyword evidence="4" id="KW-0547">Nucleotide-binding</keyword>
<accession>A0ABD6Y4I8</accession>
<dbReference type="InterPro" id="IPR029063">
    <property type="entry name" value="SAM-dependent_MTases_sf"/>
</dbReference>
<dbReference type="CDD" id="cd17926">
    <property type="entry name" value="DEXHc_RE"/>
    <property type="match status" value="1"/>
</dbReference>
<dbReference type="Pfam" id="PF04851">
    <property type="entry name" value="ResIII"/>
    <property type="match status" value="1"/>
</dbReference>
<dbReference type="PRINTS" id="PR00507">
    <property type="entry name" value="N12N6MTFRASE"/>
</dbReference>
<dbReference type="Pfam" id="PF00271">
    <property type="entry name" value="Helicase_C"/>
    <property type="match status" value="1"/>
</dbReference>
<dbReference type="SUPFAM" id="SSF53335">
    <property type="entry name" value="S-adenosyl-L-methionine-dependent methyltransferases"/>
    <property type="match status" value="1"/>
</dbReference>
<dbReference type="PANTHER" id="PTHR47396:SF1">
    <property type="entry name" value="ATP-DEPENDENT HELICASE IRC3-RELATED"/>
    <property type="match status" value="1"/>
</dbReference>
<evidence type="ECO:0000259" key="2">
    <source>
        <dbReference type="PROSITE" id="PS51192"/>
    </source>
</evidence>
<dbReference type="EMBL" id="QGHV01000072">
    <property type="protein sequence ID" value="PWT36571.1"/>
    <property type="molecule type" value="Genomic_DNA"/>
</dbReference>
<dbReference type="InterPro" id="IPR041635">
    <property type="entry name" value="Type_ISP_LLaBIII_C"/>
</dbReference>
<dbReference type="SUPFAM" id="SSF52980">
    <property type="entry name" value="Restriction endonuclease-like"/>
    <property type="match status" value="1"/>
</dbReference>
<dbReference type="Gene3D" id="3.40.50.150">
    <property type="entry name" value="Vaccinia Virus protein VP39"/>
    <property type="match status" value="1"/>
</dbReference>
<dbReference type="Pfam" id="PF18135">
    <property type="entry name" value="Type_ISP_C"/>
    <property type="match status" value="1"/>
</dbReference>
<dbReference type="SMART" id="SM00490">
    <property type="entry name" value="HELICc"/>
    <property type="match status" value="1"/>
</dbReference>
<evidence type="ECO:0000313" key="4">
    <source>
        <dbReference type="EMBL" id="PWT36571.1"/>
    </source>
</evidence>
<dbReference type="InterPro" id="IPR014001">
    <property type="entry name" value="Helicase_ATP-bd"/>
</dbReference>
<keyword evidence="4" id="KW-0067">ATP-binding</keyword>
<dbReference type="SUPFAM" id="SSF52540">
    <property type="entry name" value="P-loop containing nucleoside triphosphate hydrolases"/>
    <property type="match status" value="1"/>
</dbReference>
<dbReference type="InterPro" id="IPR053980">
    <property type="entry name" value="ISP_coupler"/>
</dbReference>
<dbReference type="InterPro" id="IPR027417">
    <property type="entry name" value="P-loop_NTPase"/>
</dbReference>
<dbReference type="PANTHER" id="PTHR47396">
    <property type="entry name" value="TYPE I RESTRICTION ENZYME ECOKI R PROTEIN"/>
    <property type="match status" value="1"/>
</dbReference>
<dbReference type="InterPro" id="IPR050742">
    <property type="entry name" value="Helicase_Restrict-Modif_Enz"/>
</dbReference>
<name>A0ABD6Y4I8_LIMRT</name>
<organism evidence="4 5">
    <name type="scientific">Limosilactobacillus reuteri</name>
    <name type="common">Lactobacillus reuteri</name>
    <dbReference type="NCBI Taxonomy" id="1598"/>
    <lineage>
        <taxon>Bacteria</taxon>
        <taxon>Bacillati</taxon>
        <taxon>Bacillota</taxon>
        <taxon>Bacilli</taxon>
        <taxon>Lactobacillales</taxon>
        <taxon>Lactobacillaceae</taxon>
        <taxon>Limosilactobacillus</taxon>
    </lineage>
</organism>
<dbReference type="CDD" id="cd22333">
    <property type="entry name" value="LlaBIII_nuclease-like"/>
    <property type="match status" value="1"/>
</dbReference>
<dbReference type="PROSITE" id="PS00092">
    <property type="entry name" value="N6_MTASE"/>
    <property type="match status" value="1"/>
</dbReference>
<evidence type="ECO:0000256" key="1">
    <source>
        <dbReference type="ARBA" id="ARBA00022801"/>
    </source>
</evidence>
<dbReference type="Gene3D" id="3.40.50.300">
    <property type="entry name" value="P-loop containing nucleotide triphosphate hydrolases"/>
    <property type="match status" value="2"/>
</dbReference>
<feature type="domain" description="Helicase C-terminal" evidence="3">
    <location>
        <begin position="462"/>
        <end position="640"/>
    </location>
</feature>
<dbReference type="GO" id="GO:0004386">
    <property type="term" value="F:helicase activity"/>
    <property type="evidence" value="ECO:0007669"/>
    <property type="project" value="UniProtKB-KW"/>
</dbReference>
<dbReference type="PROSITE" id="PS51194">
    <property type="entry name" value="HELICASE_CTER"/>
    <property type="match status" value="1"/>
</dbReference>
<evidence type="ECO:0000313" key="5">
    <source>
        <dbReference type="Proteomes" id="UP000245735"/>
    </source>
</evidence>
<comment type="caution">
    <text evidence="4">The sequence shown here is derived from an EMBL/GenBank/DDBJ whole genome shotgun (WGS) entry which is preliminary data.</text>
</comment>
<dbReference type="InterPro" id="IPR006935">
    <property type="entry name" value="Helicase/UvrB_N"/>
</dbReference>
<keyword evidence="4" id="KW-0347">Helicase</keyword>
<reference evidence="5" key="1">
    <citation type="journal article" date="2018" name="Front. Microbiol.">
        <title>Comparative Genomics of the Herbivore Gut Symbiont Lactobacillus reuteri Reveals Genetic Diversity and Lifestyle Adaptation.</title>
        <authorList>
            <person name="Zhao J."/>
        </authorList>
    </citation>
    <scope>NUCLEOTIDE SEQUENCE [LARGE SCALE GENOMIC DNA]</scope>
    <source>
        <strain evidence="5">LR9</strain>
    </source>
</reference>
<dbReference type="Pfam" id="PF13156">
    <property type="entry name" value="Mrr_cat_2"/>
    <property type="match status" value="1"/>
</dbReference>
<protein>
    <submittedName>
        <fullName evidence="4">Helicase</fullName>
    </submittedName>
</protein>
<dbReference type="GO" id="GO:0016787">
    <property type="term" value="F:hydrolase activity"/>
    <property type="evidence" value="ECO:0007669"/>
    <property type="project" value="UniProtKB-KW"/>
</dbReference>
<proteinExistence type="predicted"/>
<dbReference type="InterPro" id="IPR011335">
    <property type="entry name" value="Restrct_endonuc-II-like"/>
</dbReference>
<evidence type="ECO:0000259" key="3">
    <source>
        <dbReference type="PROSITE" id="PS51194"/>
    </source>
</evidence>
<dbReference type="Proteomes" id="UP000245735">
    <property type="component" value="Unassembled WGS sequence"/>
</dbReference>
<gene>
    <name evidence="4" type="ORF">DKZ35_09575</name>
</gene>
<dbReference type="RefSeq" id="WP_109975993.1">
    <property type="nucleotide sequence ID" value="NZ_QGHV01000072.1"/>
</dbReference>
<dbReference type="SMART" id="SM00487">
    <property type="entry name" value="DEXDc"/>
    <property type="match status" value="1"/>
</dbReference>
<dbReference type="InterPro" id="IPR039442">
    <property type="entry name" value="Mrr-like_dom"/>
</dbReference>
<sequence>MATFDELVKQIDDNLENQRDRGTAFEKMVVAYLKNEPTYKQTYADVWMLNEVPEEYGIPKRDLGVDIVACDYAGNLTAIQAKYYKGKVGKDTINSFVAEMGKDYYSAGMLVSSTDDWNRNAEAALENNTKPITRIGLSQLRRAHFDWQKFSFAKENDLKIKKEKKLRYYQEDAINNSLKYFKKYDRGKLIMAPGTGKTFTSLKITEALMEDQGKKTFNVLYLVPSIQLLSQTLFNWNNDVSEDIHMTSFSVVSDRKANQKKSKNDDDLGAKDIGFEPTTNVTELMNNYNQIKSLKLGKNMNVVFSTYQSIDVLHKAQEEGYPEFDLIIADEAHRTTGATKLGEDSAFTEVHSNKNIKSKLRLYQTATPKIYDQNAKRKAEENSIVVSSMDDTDKYGEEIYRLGFGEAVSRGFLTDYKVTVLAVSESYINKDMQQIMAADNQLKVDDIGKIIGVWNAMVKRNGVTGEITGAPMKRAIAFTDNIKHSEAISKEFEEVVNKYLDAQSIDSFKVDVKHVDGRLNALEKEEAIDWLADDNIEDNRARVLSNVRFLTEGIDVPNLDGIIFFSPKKSQVDIVQAVGRIMRRAEGKEYGYIILPIVVANGVDPRDALDNDKQYKQVWQVLNALRSTDERFDAEVNKLDLNKKKDGRINFIGVDSSPDTDVTENDGKEIEKNQKPKQLELPLNWKEMQNAFYGKVVQKVGDRRYLEDWSKDVADIAKMYIRRINDLIDSNDAAKIAFDKFLDSLHHNINDSIDRDKAIEMLAQHLITEPIFDALFGEYSFVKNNVVSKSLNDVISAFKVFGFEKEQEKLKPFYDSIKLRASGIDNAAGKQKLIVTLYDKFFSTGFKDTTEQLGIVFTPVEVVDFIIHSVDDALQKYFGKHLADQGVHILDPFTGTGTFITRTLQYLKQQMDDGKITFDNILRKYLHELHANEIVLLSYYIAAINIEAVFDEVNGPNRGYQPFEGIVLTDTFESTERQNSFMDELLGQNNERLKKQQEQPITAIISNPPYSAKQKSANDDNANMHYPQLEKRIADTYVANSQTHNNSATYDSYIKAIRWATDRIGNKGIIGFVTNGSFIDSGSNDGLRYCLYHDFNYLYIFNLRGNQRTSGERSRQEGGKIFGSGSRAPIAISILIKDGSNNHKIFYHDIGDYLSREKKLKIIKDYSSIRKIKWDSVQPDKNNDWINQRDENYQKYFSINSKESINKSVFKISAIGSGTYRDVWVSGFSQKKVNKNTHSMINFYNELVNKNVDETSLPRIDKKIKWTRALENDFSKGKQLSLNKNAIVLELYRPFTKKWLYYDRSVVEMPGLYLKKWGSKNMAIVTTGRSTSKGFSTLITQNIPDRNLMSGGAQGFMRYDNEKRQESLLINDNSNITKAFANKLGLSEDDTFSYVYGLLNSKEYQAKYQNDLTKDLARIPLVQDKKQYVEIGKKLMALHLNYEQVPVYNDVEIKYSGIPNYKVNKMKFAKHRNTEGKLEKDRSKIIFNDSITVSGIPDKAYQYIVNGKSAIEWIMDQYRVKTDKKSGITDDPNDYSDDPKYIFNLLLRIINVSVQTVDLINQLPKFEVDESYYKDKG</sequence>
<feature type="domain" description="Helicase ATP-binding" evidence="2">
    <location>
        <begin position="178"/>
        <end position="386"/>
    </location>
</feature>
<dbReference type="Pfam" id="PF22240">
    <property type="entry name" value="ISP_coupler"/>
    <property type="match status" value="1"/>
</dbReference>
<dbReference type="PROSITE" id="PS51192">
    <property type="entry name" value="HELICASE_ATP_BIND_1"/>
    <property type="match status" value="1"/>
</dbReference>
<dbReference type="InterPro" id="IPR002052">
    <property type="entry name" value="DNA_methylase_N6_adenine_CS"/>
</dbReference>
<dbReference type="InterPro" id="IPR001650">
    <property type="entry name" value="Helicase_C-like"/>
</dbReference>